<keyword evidence="3" id="KW-1185">Reference proteome</keyword>
<dbReference type="InterPro" id="IPR001173">
    <property type="entry name" value="Glyco_trans_2-like"/>
</dbReference>
<feature type="domain" description="Glycosyltransferase 2-like" evidence="1">
    <location>
        <begin position="13"/>
        <end position="180"/>
    </location>
</feature>
<accession>A0ABV7GW21</accession>
<reference evidence="3" key="1">
    <citation type="journal article" date="2019" name="Int. J. Syst. Evol. Microbiol.">
        <title>The Global Catalogue of Microorganisms (GCM) 10K type strain sequencing project: providing services to taxonomists for standard genome sequencing and annotation.</title>
        <authorList>
            <consortium name="The Broad Institute Genomics Platform"/>
            <consortium name="The Broad Institute Genome Sequencing Center for Infectious Disease"/>
            <person name="Wu L."/>
            <person name="Ma J."/>
        </authorList>
    </citation>
    <scope>NUCLEOTIDE SEQUENCE [LARGE SCALE GENOMIC DNA]</scope>
    <source>
        <strain evidence="3">KCTC 52366</strain>
    </source>
</reference>
<gene>
    <name evidence="2" type="ORF">ACFOGP_24210</name>
</gene>
<evidence type="ECO:0000259" key="1">
    <source>
        <dbReference type="Pfam" id="PF00535"/>
    </source>
</evidence>
<protein>
    <submittedName>
        <fullName evidence="2">Glycosyltransferase family 2 protein</fullName>
    </submittedName>
</protein>
<dbReference type="InterPro" id="IPR029044">
    <property type="entry name" value="Nucleotide-diphossugar_trans"/>
</dbReference>
<dbReference type="SUPFAM" id="SSF53448">
    <property type="entry name" value="Nucleotide-diphospho-sugar transferases"/>
    <property type="match status" value="1"/>
</dbReference>
<dbReference type="InterPro" id="IPR050834">
    <property type="entry name" value="Glycosyltransf_2"/>
</dbReference>
<name>A0ABV7GW21_9RHOB</name>
<organism evidence="2 3">
    <name type="scientific">Psychromarinibacter halotolerans</name>
    <dbReference type="NCBI Taxonomy" id="1775175"/>
    <lineage>
        <taxon>Bacteria</taxon>
        <taxon>Pseudomonadati</taxon>
        <taxon>Pseudomonadota</taxon>
        <taxon>Alphaproteobacteria</taxon>
        <taxon>Rhodobacterales</taxon>
        <taxon>Paracoccaceae</taxon>
        <taxon>Psychromarinibacter</taxon>
    </lineage>
</organism>
<proteinExistence type="predicted"/>
<dbReference type="Pfam" id="PF00535">
    <property type="entry name" value="Glycos_transf_2"/>
    <property type="match status" value="1"/>
</dbReference>
<comment type="caution">
    <text evidence="2">The sequence shown here is derived from an EMBL/GenBank/DDBJ whole genome shotgun (WGS) entry which is preliminary data.</text>
</comment>
<dbReference type="CDD" id="cd00761">
    <property type="entry name" value="Glyco_tranf_GTA_type"/>
    <property type="match status" value="1"/>
</dbReference>
<evidence type="ECO:0000313" key="2">
    <source>
        <dbReference type="EMBL" id="MFC3145848.1"/>
    </source>
</evidence>
<sequence>MTDLQSLPTPTVSVVIPAYNRAGSIGRAVASVGSAPDGRYELIVVDDGSADDTVTRAREAVEIHHGSAGRVVMQENGGPGAARNRGAQEARGNYLAFLDSDDFWLPGALQTCLAALEDPEAPALVFLQTVDVAEGQAVDAHGRQTEQKRTAGFLEAVRDVPTTRYGSCNVIVRRDVFESLGGFTSAVTCSEDTDLFLRAAAAGPCLVLSGAPLVAHVQGDGERLTGSFGAVLKGFEFMQDRDRAGQYPDAKSPGALKDRMLAQCAVHTALGAFAAGRIGVAYRLYLQNLPRMVRSGYWRWLVRLPLVPVLALLRPASYRMRWTTAAQNGR</sequence>
<dbReference type="PANTHER" id="PTHR43685:SF2">
    <property type="entry name" value="GLYCOSYLTRANSFERASE 2-LIKE DOMAIN-CONTAINING PROTEIN"/>
    <property type="match status" value="1"/>
</dbReference>
<dbReference type="Proteomes" id="UP001595632">
    <property type="component" value="Unassembled WGS sequence"/>
</dbReference>
<dbReference type="PANTHER" id="PTHR43685">
    <property type="entry name" value="GLYCOSYLTRANSFERASE"/>
    <property type="match status" value="1"/>
</dbReference>
<evidence type="ECO:0000313" key="3">
    <source>
        <dbReference type="Proteomes" id="UP001595632"/>
    </source>
</evidence>
<dbReference type="EMBL" id="JBHRTB010000010">
    <property type="protein sequence ID" value="MFC3145848.1"/>
    <property type="molecule type" value="Genomic_DNA"/>
</dbReference>
<dbReference type="RefSeq" id="WP_275632795.1">
    <property type="nucleotide sequence ID" value="NZ_JARGYD010000003.1"/>
</dbReference>
<dbReference type="Gene3D" id="3.90.550.10">
    <property type="entry name" value="Spore Coat Polysaccharide Biosynthesis Protein SpsA, Chain A"/>
    <property type="match status" value="1"/>
</dbReference>